<feature type="region of interest" description="Disordered" evidence="1">
    <location>
        <begin position="1"/>
        <end position="20"/>
    </location>
</feature>
<dbReference type="Proteomes" id="UP001054821">
    <property type="component" value="Chromosome 6"/>
</dbReference>
<protein>
    <submittedName>
        <fullName evidence="2">Uncharacterized protein</fullName>
    </submittedName>
</protein>
<dbReference type="AlphaFoldDB" id="A0AAD4VDI2"/>
<reference evidence="2 3" key="1">
    <citation type="journal article" date="2022" name="G3 (Bethesda)">
        <title>Whole-genome sequence and methylome profiling of the almond [Prunus dulcis (Mill.) D.A. Webb] cultivar 'Nonpareil'.</title>
        <authorList>
            <person name="D'Amico-Willman K.M."/>
            <person name="Ouma W.Z."/>
            <person name="Meulia T."/>
            <person name="Sideli G.M."/>
            <person name="Gradziel T.M."/>
            <person name="Fresnedo-Ramirez J."/>
        </authorList>
    </citation>
    <scope>NUCLEOTIDE SEQUENCE [LARGE SCALE GENOMIC DNA]</scope>
    <source>
        <strain evidence="2">Clone GOH B32 T37-40</strain>
    </source>
</reference>
<accession>A0AAD4VDI2</accession>
<comment type="caution">
    <text evidence="2">The sequence shown here is derived from an EMBL/GenBank/DDBJ whole genome shotgun (WGS) entry which is preliminary data.</text>
</comment>
<organism evidence="2 3">
    <name type="scientific">Prunus dulcis</name>
    <name type="common">Almond</name>
    <name type="synonym">Amygdalus dulcis</name>
    <dbReference type="NCBI Taxonomy" id="3755"/>
    <lineage>
        <taxon>Eukaryota</taxon>
        <taxon>Viridiplantae</taxon>
        <taxon>Streptophyta</taxon>
        <taxon>Embryophyta</taxon>
        <taxon>Tracheophyta</taxon>
        <taxon>Spermatophyta</taxon>
        <taxon>Magnoliopsida</taxon>
        <taxon>eudicotyledons</taxon>
        <taxon>Gunneridae</taxon>
        <taxon>Pentapetalae</taxon>
        <taxon>rosids</taxon>
        <taxon>fabids</taxon>
        <taxon>Rosales</taxon>
        <taxon>Rosaceae</taxon>
        <taxon>Amygdaloideae</taxon>
        <taxon>Amygdaleae</taxon>
        <taxon>Prunus</taxon>
    </lineage>
</organism>
<gene>
    <name evidence="2" type="ORF">L3X38_032171</name>
</gene>
<name>A0AAD4VDI2_PRUDU</name>
<evidence type="ECO:0000313" key="3">
    <source>
        <dbReference type="Proteomes" id="UP001054821"/>
    </source>
</evidence>
<feature type="compositionally biased region" description="Acidic residues" evidence="1">
    <location>
        <begin position="69"/>
        <end position="82"/>
    </location>
</feature>
<evidence type="ECO:0000256" key="1">
    <source>
        <dbReference type="SAM" id="MobiDB-lite"/>
    </source>
</evidence>
<feature type="compositionally biased region" description="Basic and acidic residues" evidence="1">
    <location>
        <begin position="45"/>
        <end position="68"/>
    </location>
</feature>
<sequence>MARYMNELKPSIQDRNGLQEANSMVLKAELMENERRSSSGNFQKKSTDSPVRAKDEANENDNEDHCANEDYEGADFTYEEAN</sequence>
<evidence type="ECO:0000313" key="2">
    <source>
        <dbReference type="EMBL" id="KAI5323099.1"/>
    </source>
</evidence>
<feature type="region of interest" description="Disordered" evidence="1">
    <location>
        <begin position="29"/>
        <end position="82"/>
    </location>
</feature>
<proteinExistence type="predicted"/>
<dbReference type="EMBL" id="JAJFAZ020000006">
    <property type="protein sequence ID" value="KAI5323099.1"/>
    <property type="molecule type" value="Genomic_DNA"/>
</dbReference>
<keyword evidence="3" id="KW-1185">Reference proteome</keyword>